<dbReference type="Gene3D" id="3.30.530.20">
    <property type="match status" value="1"/>
</dbReference>
<dbReference type="Proteomes" id="UP000238762">
    <property type="component" value="Unassembled WGS sequence"/>
</dbReference>
<keyword evidence="3" id="KW-1185">Reference proteome</keyword>
<dbReference type="SUPFAM" id="SSF55961">
    <property type="entry name" value="Bet v1-like"/>
    <property type="match status" value="1"/>
</dbReference>
<proteinExistence type="predicted"/>
<name>A0A2T1C5C3_9CYAN</name>
<dbReference type="Pfam" id="PF03364">
    <property type="entry name" value="Polyketide_cyc"/>
    <property type="match status" value="1"/>
</dbReference>
<dbReference type="OrthoDB" id="422255at2"/>
<comment type="caution">
    <text evidence="2">The sequence shown here is derived from an EMBL/GenBank/DDBJ whole genome shotgun (WGS) entry which is preliminary data.</text>
</comment>
<dbReference type="EMBL" id="PVWJ01000034">
    <property type="protein sequence ID" value="PSB03358.1"/>
    <property type="molecule type" value="Genomic_DNA"/>
</dbReference>
<accession>A0A2T1C5C3</accession>
<reference evidence="2 3" key="2">
    <citation type="submission" date="2018-03" db="EMBL/GenBank/DDBJ databases">
        <title>The ancient ancestry and fast evolution of plastids.</title>
        <authorList>
            <person name="Moore K.R."/>
            <person name="Magnabosco C."/>
            <person name="Momper L."/>
            <person name="Gold D.A."/>
            <person name="Bosak T."/>
            <person name="Fournier G.P."/>
        </authorList>
    </citation>
    <scope>NUCLEOTIDE SEQUENCE [LARGE SCALE GENOMIC DNA]</scope>
    <source>
        <strain evidence="2 3">CCAP 1448/3</strain>
    </source>
</reference>
<evidence type="ECO:0000313" key="3">
    <source>
        <dbReference type="Proteomes" id="UP000238762"/>
    </source>
</evidence>
<dbReference type="RefSeq" id="WP_106288285.1">
    <property type="nucleotide sequence ID" value="NZ_CAWNTC010000007.1"/>
</dbReference>
<dbReference type="InterPro" id="IPR005031">
    <property type="entry name" value="COQ10_START"/>
</dbReference>
<evidence type="ECO:0000313" key="2">
    <source>
        <dbReference type="EMBL" id="PSB03358.1"/>
    </source>
</evidence>
<reference evidence="2 3" key="1">
    <citation type="submission" date="2018-02" db="EMBL/GenBank/DDBJ databases">
        <authorList>
            <person name="Cohen D.B."/>
            <person name="Kent A.D."/>
        </authorList>
    </citation>
    <scope>NUCLEOTIDE SEQUENCE [LARGE SCALE GENOMIC DNA]</scope>
    <source>
        <strain evidence="2 3">CCAP 1448/3</strain>
    </source>
</reference>
<sequence length="183" mass="20990">MSAIAQPPINHQQRLALLAGEIFLETQAHTDWGGALTAKMFLPVERSLVWQRLVDFPQWVQYFPDLVYSQIITNTAKSGYTYRRLYQVAKKSFLFLAVEVEIYLQVREILGEELAFSLEKGSFKDFNANLKVKDWEKGTLLTYSVAATPTIPVPSILIQQAMQLDLPQNLRNMRRVISQVNSR</sequence>
<dbReference type="InterPro" id="IPR023393">
    <property type="entry name" value="START-like_dom_sf"/>
</dbReference>
<feature type="domain" description="Coenzyme Q-binding protein COQ10 START" evidence="1">
    <location>
        <begin position="43"/>
        <end position="174"/>
    </location>
</feature>
<evidence type="ECO:0000259" key="1">
    <source>
        <dbReference type="Pfam" id="PF03364"/>
    </source>
</evidence>
<organism evidence="2 3">
    <name type="scientific">Merismopedia glauca CCAP 1448/3</name>
    <dbReference type="NCBI Taxonomy" id="1296344"/>
    <lineage>
        <taxon>Bacteria</taxon>
        <taxon>Bacillati</taxon>
        <taxon>Cyanobacteriota</taxon>
        <taxon>Cyanophyceae</taxon>
        <taxon>Synechococcales</taxon>
        <taxon>Merismopediaceae</taxon>
        <taxon>Merismopedia</taxon>
    </lineage>
</organism>
<gene>
    <name evidence="2" type="ORF">C7B64_08875</name>
</gene>
<dbReference type="AlphaFoldDB" id="A0A2T1C5C3"/>
<protein>
    <submittedName>
        <fullName evidence="2">Cyclase</fullName>
    </submittedName>
</protein>